<comment type="caution">
    <text evidence="2">The sequence shown here is derived from an EMBL/GenBank/DDBJ whole genome shotgun (WGS) entry which is preliminary data.</text>
</comment>
<feature type="compositionally biased region" description="Pro residues" evidence="1">
    <location>
        <begin position="1"/>
        <end position="10"/>
    </location>
</feature>
<feature type="region of interest" description="Disordered" evidence="1">
    <location>
        <begin position="1"/>
        <end position="20"/>
    </location>
</feature>
<organism evidence="2 3">
    <name type="scientific">Olea europaea subsp. europaea</name>
    <dbReference type="NCBI Taxonomy" id="158383"/>
    <lineage>
        <taxon>Eukaryota</taxon>
        <taxon>Viridiplantae</taxon>
        <taxon>Streptophyta</taxon>
        <taxon>Embryophyta</taxon>
        <taxon>Tracheophyta</taxon>
        <taxon>Spermatophyta</taxon>
        <taxon>Magnoliopsida</taxon>
        <taxon>eudicotyledons</taxon>
        <taxon>Gunneridae</taxon>
        <taxon>Pentapetalae</taxon>
        <taxon>asterids</taxon>
        <taxon>lamiids</taxon>
        <taxon>Lamiales</taxon>
        <taxon>Oleaceae</taxon>
        <taxon>Oleeae</taxon>
        <taxon>Olea</taxon>
    </lineage>
</organism>
<dbReference type="AlphaFoldDB" id="A0A8S0UQS0"/>
<dbReference type="Proteomes" id="UP000594638">
    <property type="component" value="Unassembled WGS sequence"/>
</dbReference>
<evidence type="ECO:0000313" key="3">
    <source>
        <dbReference type="Proteomes" id="UP000594638"/>
    </source>
</evidence>
<gene>
    <name evidence="2" type="ORF">OLEA9_A103960</name>
</gene>
<dbReference type="EMBL" id="CACTIH010009036">
    <property type="protein sequence ID" value="CAA3020287.1"/>
    <property type="molecule type" value="Genomic_DNA"/>
</dbReference>
<feature type="compositionally biased region" description="Polar residues" evidence="1">
    <location>
        <begin position="66"/>
        <end position="80"/>
    </location>
</feature>
<evidence type="ECO:0000256" key="1">
    <source>
        <dbReference type="SAM" id="MobiDB-lite"/>
    </source>
</evidence>
<keyword evidence="3" id="KW-1185">Reference proteome</keyword>
<feature type="compositionally biased region" description="Pro residues" evidence="1">
    <location>
        <begin position="95"/>
        <end position="104"/>
    </location>
</feature>
<accession>A0A8S0UQS0</accession>
<proteinExistence type="predicted"/>
<evidence type="ECO:0000313" key="2">
    <source>
        <dbReference type="EMBL" id="CAA3020287.1"/>
    </source>
</evidence>
<protein>
    <submittedName>
        <fullName evidence="2">Uncharacterized protein</fullName>
    </submittedName>
</protein>
<sequence length="128" mass="14403">SPKPPSPPPHLGLDTTENRTRDNWDQVFYTTMLTLPTNGLHHHPNVAIVENHRSPKPPLLPPFLDATTTENHGSPKQLRSTPYPKVTTVENHSSPKPPLLPPFPDTTTTENHSTLNHYYQHHNPTSPH</sequence>
<feature type="region of interest" description="Disordered" evidence="1">
    <location>
        <begin position="51"/>
        <end position="112"/>
    </location>
</feature>
<dbReference type="Gramene" id="OE9A103960T1">
    <property type="protein sequence ID" value="OE9A103960C1"/>
    <property type="gene ID" value="OE9A103960"/>
</dbReference>
<reference evidence="2 3" key="1">
    <citation type="submission" date="2019-12" db="EMBL/GenBank/DDBJ databases">
        <authorList>
            <person name="Alioto T."/>
            <person name="Alioto T."/>
            <person name="Gomez Garrido J."/>
        </authorList>
    </citation>
    <scope>NUCLEOTIDE SEQUENCE [LARGE SCALE GENOMIC DNA]</scope>
</reference>
<name>A0A8S0UQS0_OLEEU</name>
<feature type="non-terminal residue" evidence="2">
    <location>
        <position position="1"/>
    </location>
</feature>